<dbReference type="SUPFAM" id="SSF53850">
    <property type="entry name" value="Periplasmic binding protein-like II"/>
    <property type="match status" value="1"/>
</dbReference>
<keyword evidence="2" id="KW-0805">Transcription regulation</keyword>
<accession>A0ABM5V412</accession>
<evidence type="ECO:0000256" key="2">
    <source>
        <dbReference type="ARBA" id="ARBA00023015"/>
    </source>
</evidence>
<keyword evidence="4" id="KW-0804">Transcription</keyword>
<dbReference type="Gene3D" id="1.10.10.10">
    <property type="entry name" value="Winged helix-like DNA-binding domain superfamily/Winged helix DNA-binding domain"/>
    <property type="match status" value="1"/>
</dbReference>
<dbReference type="PANTHER" id="PTHR30579">
    <property type="entry name" value="TRANSCRIPTIONAL REGULATOR"/>
    <property type="match status" value="1"/>
</dbReference>
<sequence>MEPTQRPLDLDAVQAFVLVADMQSFTRAAEALYTTQSAISLKLKRLEDRLGRRLLERTPRQVRLSSDGLGFLDAARNLLTAHERALGRMETSTVRLSLGISDHVAGDGLPAILAQINAFDPGVVVEVRIGASRDLLAMYDRGELEAVIVRRDGERSDGELIQEERMGWFAAPQWQPRAGEPLRLATFSPSCGIRELAVRRLDDAGIAWTEVFVGGGVHAVAAAVTAGLAVTALLYRVKPAGAIDVGKSMKLPSLPLAQVMLHTSVRDTRAQGVLRTVVAAMKNDGR</sequence>
<feature type="domain" description="HTH lysR-type" evidence="5">
    <location>
        <begin position="8"/>
        <end position="65"/>
    </location>
</feature>
<dbReference type="PANTHER" id="PTHR30579:SF7">
    <property type="entry name" value="HTH-TYPE TRANSCRIPTIONAL REGULATOR LRHA-RELATED"/>
    <property type="match status" value="1"/>
</dbReference>
<dbReference type="Gene3D" id="3.40.190.10">
    <property type="entry name" value="Periplasmic binding protein-like II"/>
    <property type="match status" value="2"/>
</dbReference>
<dbReference type="PRINTS" id="PR00039">
    <property type="entry name" value="HTHLYSR"/>
</dbReference>
<dbReference type="Pfam" id="PF00126">
    <property type="entry name" value="HTH_1"/>
    <property type="match status" value="1"/>
</dbReference>
<dbReference type="InterPro" id="IPR005119">
    <property type="entry name" value="LysR_subst-bd"/>
</dbReference>
<keyword evidence="7" id="KW-1185">Reference proteome</keyword>
<organism evidence="6 7">
    <name type="scientific">Herbaspirillum hiltneri N3</name>
    <dbReference type="NCBI Taxonomy" id="1262470"/>
    <lineage>
        <taxon>Bacteria</taxon>
        <taxon>Pseudomonadati</taxon>
        <taxon>Pseudomonadota</taxon>
        <taxon>Betaproteobacteria</taxon>
        <taxon>Burkholderiales</taxon>
        <taxon>Oxalobacteraceae</taxon>
        <taxon>Herbaspirillum</taxon>
    </lineage>
</organism>
<dbReference type="InterPro" id="IPR036390">
    <property type="entry name" value="WH_DNA-bd_sf"/>
</dbReference>
<evidence type="ECO:0000313" key="6">
    <source>
        <dbReference type="EMBL" id="AKZ64247.1"/>
    </source>
</evidence>
<gene>
    <name evidence="6" type="ORF">F506_17655</name>
</gene>
<dbReference type="RefSeq" id="WP_053199593.1">
    <property type="nucleotide sequence ID" value="NZ_CP011409.1"/>
</dbReference>
<evidence type="ECO:0000256" key="1">
    <source>
        <dbReference type="ARBA" id="ARBA00009437"/>
    </source>
</evidence>
<evidence type="ECO:0000256" key="3">
    <source>
        <dbReference type="ARBA" id="ARBA00023125"/>
    </source>
</evidence>
<name>A0ABM5V412_9BURK</name>
<proteinExistence type="inferred from homology"/>
<dbReference type="InterPro" id="IPR050176">
    <property type="entry name" value="LTTR"/>
</dbReference>
<keyword evidence="3" id="KW-0238">DNA-binding</keyword>
<dbReference type="PROSITE" id="PS50931">
    <property type="entry name" value="HTH_LYSR"/>
    <property type="match status" value="1"/>
</dbReference>
<protein>
    <submittedName>
        <fullName evidence="6">LysR family transcriptional regulator</fullName>
    </submittedName>
</protein>
<dbReference type="SUPFAM" id="SSF46785">
    <property type="entry name" value="Winged helix' DNA-binding domain"/>
    <property type="match status" value="1"/>
</dbReference>
<dbReference type="InterPro" id="IPR000847">
    <property type="entry name" value="LysR_HTH_N"/>
</dbReference>
<dbReference type="Proteomes" id="UP000063429">
    <property type="component" value="Chromosome"/>
</dbReference>
<evidence type="ECO:0000313" key="7">
    <source>
        <dbReference type="Proteomes" id="UP000063429"/>
    </source>
</evidence>
<dbReference type="EMBL" id="CP011409">
    <property type="protein sequence ID" value="AKZ64247.1"/>
    <property type="molecule type" value="Genomic_DNA"/>
</dbReference>
<reference evidence="7" key="1">
    <citation type="journal article" date="2015" name="Genome Announc.">
        <title>Complete Genome Sequence of Herbaspirillum hiltneri N3 (DSM 17495), Isolated from Surface-Sterilized Wheat Roots.</title>
        <authorList>
            <person name="Guizelini D."/>
            <person name="Saizaki P.M."/>
            <person name="Coimbra N.A."/>
            <person name="Weiss V.A."/>
            <person name="Faoro H."/>
            <person name="Sfeir M.Z."/>
            <person name="Baura V.A."/>
            <person name="Monteiro R.A."/>
            <person name="Chubatsu L.S."/>
            <person name="Souza E.M."/>
            <person name="Cruz L.M."/>
            <person name="Pedrosa F.O."/>
            <person name="Raittz R.T."/>
            <person name="Marchaukoski J.N."/>
            <person name="Steffens M.B."/>
        </authorList>
    </citation>
    <scope>NUCLEOTIDE SEQUENCE [LARGE SCALE GENOMIC DNA]</scope>
    <source>
        <strain evidence="7">N3</strain>
    </source>
</reference>
<dbReference type="InterPro" id="IPR036388">
    <property type="entry name" value="WH-like_DNA-bd_sf"/>
</dbReference>
<comment type="similarity">
    <text evidence="1">Belongs to the LysR transcriptional regulatory family.</text>
</comment>
<dbReference type="Pfam" id="PF03466">
    <property type="entry name" value="LysR_substrate"/>
    <property type="match status" value="1"/>
</dbReference>
<evidence type="ECO:0000256" key="4">
    <source>
        <dbReference type="ARBA" id="ARBA00023163"/>
    </source>
</evidence>
<evidence type="ECO:0000259" key="5">
    <source>
        <dbReference type="PROSITE" id="PS50931"/>
    </source>
</evidence>